<dbReference type="KEGG" id="dti:Desti_3906"/>
<dbReference type="PANTHER" id="PTHR43236">
    <property type="entry name" value="ANTITOXIN HIGA1"/>
    <property type="match status" value="1"/>
</dbReference>
<protein>
    <submittedName>
        <fullName evidence="2">Putative Zn peptidase</fullName>
    </submittedName>
</protein>
<name>I4CAF7_DESTA</name>
<dbReference type="PATRIC" id="fig|706587.4.peg.4432"/>
<dbReference type="InterPro" id="IPR052345">
    <property type="entry name" value="Rad_response_metalloprotease"/>
</dbReference>
<keyword evidence="3" id="KW-1185">Reference proteome</keyword>
<reference evidence="3" key="1">
    <citation type="submission" date="2012-06" db="EMBL/GenBank/DDBJ databases">
        <title>Complete sequence of chromosome of Desulfomonile tiedjei DSM 6799.</title>
        <authorList>
            <person name="Lucas S."/>
            <person name="Copeland A."/>
            <person name="Lapidus A."/>
            <person name="Glavina del Rio T."/>
            <person name="Dalin E."/>
            <person name="Tice H."/>
            <person name="Bruce D."/>
            <person name="Goodwin L."/>
            <person name="Pitluck S."/>
            <person name="Peters L."/>
            <person name="Ovchinnikova G."/>
            <person name="Zeytun A."/>
            <person name="Lu M."/>
            <person name="Kyrpides N."/>
            <person name="Mavromatis K."/>
            <person name="Ivanova N."/>
            <person name="Brettin T."/>
            <person name="Detter J.C."/>
            <person name="Han C."/>
            <person name="Larimer F."/>
            <person name="Land M."/>
            <person name="Hauser L."/>
            <person name="Markowitz V."/>
            <person name="Cheng J.-F."/>
            <person name="Hugenholtz P."/>
            <person name="Woyke T."/>
            <person name="Wu D."/>
            <person name="Spring S."/>
            <person name="Schroeder M."/>
            <person name="Brambilla E."/>
            <person name="Klenk H.-P."/>
            <person name="Eisen J.A."/>
        </authorList>
    </citation>
    <scope>NUCLEOTIDE SEQUENCE [LARGE SCALE GENOMIC DNA]</scope>
    <source>
        <strain evidence="3">ATCC 49306 / DSM 6799 / DCB-1</strain>
    </source>
</reference>
<dbReference type="Proteomes" id="UP000006055">
    <property type="component" value="Chromosome"/>
</dbReference>
<dbReference type="STRING" id="706587.Desti_3906"/>
<dbReference type="Gene3D" id="1.10.10.2910">
    <property type="match status" value="1"/>
</dbReference>
<evidence type="ECO:0000259" key="1">
    <source>
        <dbReference type="Pfam" id="PF06114"/>
    </source>
</evidence>
<accession>I4CAF7</accession>
<dbReference type="eggNOG" id="COG2856">
    <property type="taxonomic scope" value="Bacteria"/>
</dbReference>
<organism evidence="2 3">
    <name type="scientific">Desulfomonile tiedjei (strain ATCC 49306 / DSM 6799 / DCB-1)</name>
    <dbReference type="NCBI Taxonomy" id="706587"/>
    <lineage>
        <taxon>Bacteria</taxon>
        <taxon>Pseudomonadati</taxon>
        <taxon>Thermodesulfobacteriota</taxon>
        <taxon>Desulfomonilia</taxon>
        <taxon>Desulfomonilales</taxon>
        <taxon>Desulfomonilaceae</taxon>
        <taxon>Desulfomonile</taxon>
    </lineage>
</organism>
<dbReference type="RefSeq" id="WP_014811674.1">
    <property type="nucleotide sequence ID" value="NC_018025.1"/>
</dbReference>
<dbReference type="HOGENOM" id="CLU_057454_1_0_7"/>
<proteinExistence type="predicted"/>
<dbReference type="InterPro" id="IPR010359">
    <property type="entry name" value="IrrE_HExxH"/>
</dbReference>
<evidence type="ECO:0000313" key="2">
    <source>
        <dbReference type="EMBL" id="AFM26548.1"/>
    </source>
</evidence>
<gene>
    <name evidence="2" type="ordered locus">Desti_3906</name>
</gene>
<dbReference type="EMBL" id="CP003360">
    <property type="protein sequence ID" value="AFM26548.1"/>
    <property type="molecule type" value="Genomic_DNA"/>
</dbReference>
<dbReference type="PANTHER" id="PTHR43236:SF2">
    <property type="entry name" value="BLL0069 PROTEIN"/>
    <property type="match status" value="1"/>
</dbReference>
<sequence>MTKVAANLNVLKWALSRSRKSIPELEAKFPKLMQWLTGQQQPTLRQLEELAKQTATPFGYLFLEKPPTEELPIPYFRTFEKAPPTRISPELLDTIYEMQKRQVWMREYLIQQGHDSLSFVQSVKVDKPVQSVVQCMREILRVDQNWASDLKTWAEALQFLQETMERAGIIVIVNGVVGNNTHRPLDVTEFRGFVLVDEYAPLAFINGADVKAAQMFTLAHELAHICFGSSAAFDLRQIHVADDPIEKKCDQAAAEFLVPSELMAREWQTAKDEDEPFRYLARLFKASEIVVARRALDLDLISKESFLSFYEGYRKRVYLKKADRRPGGDFYATQNMRVGRTFATNVILAVKSDRLLYDEAYHLTGLYGKTFDRYAESLGFIGV</sequence>
<feature type="domain" description="IrrE N-terminal-like" evidence="1">
    <location>
        <begin position="198"/>
        <end position="295"/>
    </location>
</feature>
<dbReference type="Pfam" id="PF06114">
    <property type="entry name" value="Peptidase_M78"/>
    <property type="match status" value="1"/>
</dbReference>
<dbReference type="OrthoDB" id="9796786at2"/>
<dbReference type="AlphaFoldDB" id="I4CAF7"/>
<evidence type="ECO:0000313" key="3">
    <source>
        <dbReference type="Proteomes" id="UP000006055"/>
    </source>
</evidence>